<keyword evidence="3 7" id="KW-0812">Transmembrane</keyword>
<dbReference type="Pfam" id="PF03600">
    <property type="entry name" value="CitMHS"/>
    <property type="match status" value="1"/>
</dbReference>
<evidence type="ECO:0000256" key="1">
    <source>
        <dbReference type="ARBA" id="ARBA00004141"/>
    </source>
</evidence>
<feature type="transmembrane region" description="Helical" evidence="7">
    <location>
        <begin position="56"/>
        <end position="75"/>
    </location>
</feature>
<dbReference type="AlphaFoldDB" id="A0A1M5MBY5"/>
<evidence type="ECO:0000256" key="4">
    <source>
        <dbReference type="ARBA" id="ARBA00022737"/>
    </source>
</evidence>
<dbReference type="GO" id="GO:0006813">
    <property type="term" value="P:potassium ion transport"/>
    <property type="evidence" value="ECO:0007669"/>
    <property type="project" value="InterPro"/>
</dbReference>
<dbReference type="GO" id="GO:0008324">
    <property type="term" value="F:monoatomic cation transmembrane transporter activity"/>
    <property type="evidence" value="ECO:0007669"/>
    <property type="project" value="InterPro"/>
</dbReference>
<feature type="transmembrane region" description="Helical" evidence="7">
    <location>
        <begin position="28"/>
        <end position="44"/>
    </location>
</feature>
<dbReference type="SUPFAM" id="SSF116726">
    <property type="entry name" value="TrkA C-terminal domain-like"/>
    <property type="match status" value="2"/>
</dbReference>
<dbReference type="Pfam" id="PF02080">
    <property type="entry name" value="TrkA_C"/>
    <property type="match status" value="2"/>
</dbReference>
<organism evidence="9 10">
    <name type="scientific">Ornithinibacillus halophilus</name>
    <dbReference type="NCBI Taxonomy" id="930117"/>
    <lineage>
        <taxon>Bacteria</taxon>
        <taxon>Bacillati</taxon>
        <taxon>Bacillota</taxon>
        <taxon>Bacilli</taxon>
        <taxon>Bacillales</taxon>
        <taxon>Bacillaceae</taxon>
        <taxon>Ornithinibacillus</taxon>
    </lineage>
</organism>
<evidence type="ECO:0000256" key="5">
    <source>
        <dbReference type="ARBA" id="ARBA00022989"/>
    </source>
</evidence>
<dbReference type="PANTHER" id="PTHR43652:SF1">
    <property type="entry name" value="RESPONSE REGULATOR"/>
    <property type="match status" value="1"/>
</dbReference>
<dbReference type="InterPro" id="IPR036721">
    <property type="entry name" value="RCK_C_sf"/>
</dbReference>
<dbReference type="PROSITE" id="PS01271">
    <property type="entry name" value="NA_SULFATE"/>
    <property type="match status" value="1"/>
</dbReference>
<dbReference type="GO" id="GO:0005886">
    <property type="term" value="C:plasma membrane"/>
    <property type="evidence" value="ECO:0007669"/>
    <property type="project" value="TreeGrafter"/>
</dbReference>
<proteinExistence type="predicted"/>
<gene>
    <name evidence="9" type="ORF">SAMN05216225_10572</name>
</gene>
<feature type="domain" description="RCK C-terminal" evidence="8">
    <location>
        <begin position="312"/>
        <end position="398"/>
    </location>
</feature>
<comment type="subcellular location">
    <subcellularLocation>
        <location evidence="1">Membrane</location>
        <topology evidence="1">Multi-pass membrane protein</topology>
    </subcellularLocation>
</comment>
<evidence type="ECO:0000256" key="2">
    <source>
        <dbReference type="ARBA" id="ARBA00022448"/>
    </source>
</evidence>
<keyword evidence="2" id="KW-0813">Transport</keyword>
<evidence type="ECO:0000259" key="8">
    <source>
        <dbReference type="PROSITE" id="PS51202"/>
    </source>
</evidence>
<feature type="transmembrane region" description="Helical" evidence="7">
    <location>
        <begin position="5"/>
        <end position="22"/>
    </location>
</feature>
<dbReference type="RefSeq" id="WP_234982735.1">
    <property type="nucleotide sequence ID" value="NZ_FQVW01000057.1"/>
</dbReference>
<dbReference type="Proteomes" id="UP000183988">
    <property type="component" value="Unassembled WGS sequence"/>
</dbReference>
<evidence type="ECO:0000313" key="9">
    <source>
        <dbReference type="EMBL" id="SHG74755.1"/>
    </source>
</evidence>
<dbReference type="Gene3D" id="3.30.70.1450">
    <property type="entry name" value="Regulator of K+ conductance, C-terminal domain"/>
    <property type="match status" value="2"/>
</dbReference>
<evidence type="ECO:0000256" key="3">
    <source>
        <dbReference type="ARBA" id="ARBA00022692"/>
    </source>
</evidence>
<dbReference type="STRING" id="930117.SAMN05216225_10572"/>
<feature type="transmembrane region" description="Helical" evidence="7">
    <location>
        <begin position="95"/>
        <end position="124"/>
    </location>
</feature>
<feature type="transmembrane region" description="Helical" evidence="7">
    <location>
        <begin position="175"/>
        <end position="197"/>
    </location>
</feature>
<sequence length="611" mass="65558">MGFDMAATFIILVLATLLFIHGKIRSDIVALGSLLLLTIFGIITPTEAIAGFSNSVVIMIAGLFVVGAGILNTGLAKQLGNRLLQLGDNNEKKLFIIILITVGIFSAFMSNTGTVAVLLPVVISMALHLKQNPSKYLMPLAFASSLGGVLTLIGTPPNLIASETIASSGYEALSFFDFTPVGLVAFSVGILFLSTIGKKLLPDKLDRNIRDNKAFSAKELAGFYKIYNDLHVLEIPPSSSIIGIPLKELKLPISHGITIISIERKAIERKPFRHGTTLTPKADTTLEANDKIIVLGDSNRLIEEFKLREVKIDNEDSALLSRTNGISEVLITPHSNVENKTIRELHFRKKHGLTVLAIQRNGKYVLNNVGKEKLHLGDSLLVHGPWEQFELLEDTSTDFVVVGQVSDQATSAAASGKAPIAGGIMILMLALMTLELLEPVITVLISALLMVVTGCVRSTKDAYQNINWESVILIAAMLPMATALEKSGGVLFLSDVLLGSLGDFGPYAVLAGFYLLTMILSQFISNTATAVIFVPIAITTAINLGVSPYPFVIAVAISASMAFSTPVASPTNALVMNAGGYSFKDFVKVGVPLQIVLTFVMIPIIPIFLPF</sequence>
<dbReference type="InterPro" id="IPR004680">
    <property type="entry name" value="Cit_transptr-like_dom"/>
</dbReference>
<dbReference type="InterPro" id="IPR051679">
    <property type="entry name" value="DASS-Related_Transporters"/>
</dbReference>
<keyword evidence="4" id="KW-0677">Repeat</keyword>
<dbReference type="InterPro" id="IPR031312">
    <property type="entry name" value="Na/sul_symport_CS"/>
</dbReference>
<protein>
    <submittedName>
        <fullName evidence="9">TrkA-C domain-containing protein</fullName>
    </submittedName>
</protein>
<feature type="transmembrane region" description="Helical" evidence="7">
    <location>
        <begin position="466"/>
        <end position="484"/>
    </location>
</feature>
<evidence type="ECO:0000313" key="10">
    <source>
        <dbReference type="Proteomes" id="UP000183988"/>
    </source>
</evidence>
<dbReference type="PANTHER" id="PTHR43652">
    <property type="entry name" value="BASIC AMINO ACID ANTIPORTER YFCC-RELATED"/>
    <property type="match status" value="1"/>
</dbReference>
<dbReference type="PROSITE" id="PS51202">
    <property type="entry name" value="RCK_C"/>
    <property type="match status" value="2"/>
</dbReference>
<keyword evidence="10" id="KW-1185">Reference proteome</keyword>
<evidence type="ECO:0000256" key="6">
    <source>
        <dbReference type="ARBA" id="ARBA00023136"/>
    </source>
</evidence>
<feature type="transmembrane region" description="Helical" evidence="7">
    <location>
        <begin position="523"/>
        <end position="542"/>
    </location>
</feature>
<feature type="transmembrane region" description="Helical" evidence="7">
    <location>
        <begin position="440"/>
        <end position="459"/>
    </location>
</feature>
<feature type="domain" description="RCK C-terminal" evidence="8">
    <location>
        <begin position="218"/>
        <end position="310"/>
    </location>
</feature>
<evidence type="ECO:0000256" key="7">
    <source>
        <dbReference type="SAM" id="Phobius"/>
    </source>
</evidence>
<feature type="transmembrane region" description="Helical" evidence="7">
    <location>
        <begin position="496"/>
        <end position="516"/>
    </location>
</feature>
<feature type="transmembrane region" description="Helical" evidence="7">
    <location>
        <begin position="136"/>
        <end position="155"/>
    </location>
</feature>
<dbReference type="EMBL" id="FQVW01000057">
    <property type="protein sequence ID" value="SHG74755.1"/>
    <property type="molecule type" value="Genomic_DNA"/>
</dbReference>
<accession>A0A1M5MBY5</accession>
<dbReference type="InterPro" id="IPR006037">
    <property type="entry name" value="RCK_C"/>
</dbReference>
<reference evidence="9 10" key="1">
    <citation type="submission" date="2016-11" db="EMBL/GenBank/DDBJ databases">
        <authorList>
            <person name="Jaros S."/>
            <person name="Januszkiewicz K."/>
            <person name="Wedrychowicz H."/>
        </authorList>
    </citation>
    <scope>NUCLEOTIDE SEQUENCE [LARGE SCALE GENOMIC DNA]</scope>
    <source>
        <strain evidence="9 10">IBRC-M 10683</strain>
    </source>
</reference>
<name>A0A1M5MBY5_9BACI</name>
<feature type="transmembrane region" description="Helical" evidence="7">
    <location>
        <begin position="589"/>
        <end position="609"/>
    </location>
</feature>
<keyword evidence="5 7" id="KW-1133">Transmembrane helix</keyword>
<keyword evidence="6 7" id="KW-0472">Membrane</keyword>